<dbReference type="SMART" id="SM00936">
    <property type="entry name" value="PBP5_C"/>
    <property type="match status" value="1"/>
</dbReference>
<dbReference type="PANTHER" id="PTHR21581">
    <property type="entry name" value="D-ALANYL-D-ALANINE CARBOXYPEPTIDASE"/>
    <property type="match status" value="1"/>
</dbReference>
<dbReference type="GO" id="GO:0006508">
    <property type="term" value="P:proteolysis"/>
    <property type="evidence" value="ECO:0007669"/>
    <property type="project" value="UniProtKB-KW"/>
</dbReference>
<feature type="active site" description="Acyl-ester intermediate" evidence="13">
    <location>
        <position position="174"/>
    </location>
</feature>
<dbReference type="AlphaFoldDB" id="A0A9D1NX41"/>
<evidence type="ECO:0000256" key="1">
    <source>
        <dbReference type="ARBA" id="ARBA00003217"/>
    </source>
</evidence>
<evidence type="ECO:0000313" key="18">
    <source>
        <dbReference type="EMBL" id="HIV13803.1"/>
    </source>
</evidence>
<feature type="compositionally biased region" description="Acidic residues" evidence="16">
    <location>
        <begin position="14"/>
        <end position="66"/>
    </location>
</feature>
<evidence type="ECO:0000256" key="5">
    <source>
        <dbReference type="ARBA" id="ARBA00022645"/>
    </source>
</evidence>
<dbReference type="PANTHER" id="PTHR21581:SF6">
    <property type="entry name" value="TRAFFICKING PROTEIN PARTICLE COMPLEX SUBUNIT 12"/>
    <property type="match status" value="1"/>
</dbReference>
<keyword evidence="8" id="KW-0378">Hydrolase</keyword>
<keyword evidence="6" id="KW-0645">Protease</keyword>
<feature type="active site" description="Proton acceptor" evidence="13">
    <location>
        <position position="177"/>
    </location>
</feature>
<comment type="pathway">
    <text evidence="2">Cell wall biogenesis; peptidoglycan biosynthesis.</text>
</comment>
<comment type="similarity">
    <text evidence="3 15">Belongs to the peptidase S11 family.</text>
</comment>
<evidence type="ECO:0000256" key="10">
    <source>
        <dbReference type="ARBA" id="ARBA00022984"/>
    </source>
</evidence>
<feature type="active site" evidence="13">
    <location>
        <position position="234"/>
    </location>
</feature>
<keyword evidence="5 18" id="KW-0121">Carboxypeptidase</keyword>
<dbReference type="Pfam" id="PF07943">
    <property type="entry name" value="PBP5_C"/>
    <property type="match status" value="1"/>
</dbReference>
<evidence type="ECO:0000256" key="9">
    <source>
        <dbReference type="ARBA" id="ARBA00022960"/>
    </source>
</evidence>
<keyword evidence="7" id="KW-0732">Signal</keyword>
<dbReference type="EMBL" id="DVON01000249">
    <property type="protein sequence ID" value="HIV13803.1"/>
    <property type="molecule type" value="Genomic_DNA"/>
</dbReference>
<feature type="compositionally biased region" description="Basic and acidic residues" evidence="16">
    <location>
        <begin position="1"/>
        <end position="11"/>
    </location>
</feature>
<dbReference type="Gene3D" id="3.40.710.10">
    <property type="entry name" value="DD-peptidase/beta-lactamase superfamily"/>
    <property type="match status" value="1"/>
</dbReference>
<dbReference type="InterPro" id="IPR012338">
    <property type="entry name" value="Beta-lactam/transpept-like"/>
</dbReference>
<dbReference type="SUPFAM" id="SSF56601">
    <property type="entry name" value="beta-lactamase/transpeptidase-like"/>
    <property type="match status" value="1"/>
</dbReference>
<evidence type="ECO:0000256" key="15">
    <source>
        <dbReference type="RuleBase" id="RU004016"/>
    </source>
</evidence>
<reference evidence="18" key="2">
    <citation type="journal article" date="2021" name="PeerJ">
        <title>Extensive microbial diversity within the chicken gut microbiome revealed by metagenomics and culture.</title>
        <authorList>
            <person name="Gilroy R."/>
            <person name="Ravi A."/>
            <person name="Getino M."/>
            <person name="Pursley I."/>
            <person name="Horton D.L."/>
            <person name="Alikhan N.F."/>
            <person name="Baker D."/>
            <person name="Gharbi K."/>
            <person name="Hall N."/>
            <person name="Watson M."/>
            <person name="Adriaenssens E.M."/>
            <person name="Foster-Nyarko E."/>
            <person name="Jarju S."/>
            <person name="Secka A."/>
            <person name="Antonio M."/>
            <person name="Oren A."/>
            <person name="Chaudhuri R.R."/>
            <person name="La Ragione R."/>
            <person name="Hildebrand F."/>
            <person name="Pallen M.J."/>
        </authorList>
    </citation>
    <scope>NUCLEOTIDE SEQUENCE</scope>
    <source>
        <strain evidence="18">ChiBcec2-4451</strain>
    </source>
</reference>
<dbReference type="Pfam" id="PF00768">
    <property type="entry name" value="Peptidase_S11"/>
    <property type="match status" value="1"/>
</dbReference>
<feature type="domain" description="Peptidase S11 D-Ala-D-Ala carboxypeptidase A C-terminal" evidence="17">
    <location>
        <begin position="392"/>
        <end position="484"/>
    </location>
</feature>
<dbReference type="InterPro" id="IPR012907">
    <property type="entry name" value="Peptidase_S11_C"/>
</dbReference>
<feature type="region of interest" description="Disordered" evidence="16">
    <location>
        <begin position="100"/>
        <end position="148"/>
    </location>
</feature>
<proteinExistence type="inferred from homology"/>
<dbReference type="GO" id="GO:0008360">
    <property type="term" value="P:regulation of cell shape"/>
    <property type="evidence" value="ECO:0007669"/>
    <property type="project" value="UniProtKB-KW"/>
</dbReference>
<evidence type="ECO:0000256" key="13">
    <source>
        <dbReference type="PIRSR" id="PIRSR618044-1"/>
    </source>
</evidence>
<dbReference type="Gene3D" id="2.60.410.10">
    <property type="entry name" value="D-Ala-D-Ala carboxypeptidase, C-terminal domain"/>
    <property type="match status" value="1"/>
</dbReference>
<evidence type="ECO:0000256" key="4">
    <source>
        <dbReference type="ARBA" id="ARBA00012448"/>
    </source>
</evidence>
<evidence type="ECO:0000256" key="11">
    <source>
        <dbReference type="ARBA" id="ARBA00023316"/>
    </source>
</evidence>
<comment type="catalytic activity">
    <reaction evidence="12">
        <text>Preferential cleavage: (Ac)2-L-Lys-D-Ala-|-D-Ala. Also transpeptidation of peptidyl-alanyl moieties that are N-acyl substituents of D-alanine.</text>
        <dbReference type="EC" id="3.4.16.4"/>
    </reaction>
</comment>
<evidence type="ECO:0000256" key="7">
    <source>
        <dbReference type="ARBA" id="ARBA00022729"/>
    </source>
</evidence>
<evidence type="ECO:0000256" key="3">
    <source>
        <dbReference type="ARBA" id="ARBA00007164"/>
    </source>
</evidence>
<dbReference type="Proteomes" id="UP000886723">
    <property type="component" value="Unassembled WGS sequence"/>
</dbReference>
<dbReference type="InterPro" id="IPR037167">
    <property type="entry name" value="Peptidase_S11_C_sf"/>
</dbReference>
<evidence type="ECO:0000259" key="17">
    <source>
        <dbReference type="SMART" id="SM00936"/>
    </source>
</evidence>
<dbReference type="InterPro" id="IPR018044">
    <property type="entry name" value="Peptidase_S11"/>
</dbReference>
<evidence type="ECO:0000313" key="19">
    <source>
        <dbReference type="Proteomes" id="UP000886723"/>
    </source>
</evidence>
<dbReference type="PRINTS" id="PR00725">
    <property type="entry name" value="DADACBPTASE1"/>
</dbReference>
<dbReference type="InterPro" id="IPR001967">
    <property type="entry name" value="Peptidase_S11_N"/>
</dbReference>
<evidence type="ECO:0000256" key="8">
    <source>
        <dbReference type="ARBA" id="ARBA00022801"/>
    </source>
</evidence>
<accession>A0A9D1NX41</accession>
<dbReference type="GO" id="GO:0009002">
    <property type="term" value="F:serine-type D-Ala-D-Ala carboxypeptidase activity"/>
    <property type="evidence" value="ECO:0007669"/>
    <property type="project" value="UniProtKB-EC"/>
</dbReference>
<evidence type="ECO:0000256" key="14">
    <source>
        <dbReference type="PIRSR" id="PIRSR618044-2"/>
    </source>
</evidence>
<keyword evidence="11" id="KW-0961">Cell wall biogenesis/degradation</keyword>
<dbReference type="GO" id="GO:0009252">
    <property type="term" value="P:peptidoglycan biosynthetic process"/>
    <property type="evidence" value="ECO:0007669"/>
    <property type="project" value="UniProtKB-KW"/>
</dbReference>
<evidence type="ECO:0000256" key="12">
    <source>
        <dbReference type="ARBA" id="ARBA00034000"/>
    </source>
</evidence>
<dbReference type="GO" id="GO:0071555">
    <property type="term" value="P:cell wall organization"/>
    <property type="evidence" value="ECO:0007669"/>
    <property type="project" value="UniProtKB-KW"/>
</dbReference>
<reference evidence="18" key="1">
    <citation type="submission" date="2020-10" db="EMBL/GenBank/DDBJ databases">
        <authorList>
            <person name="Gilroy R."/>
        </authorList>
    </citation>
    <scope>NUCLEOTIDE SEQUENCE</scope>
    <source>
        <strain evidence="18">ChiBcec2-4451</strain>
    </source>
</reference>
<comment type="caution">
    <text evidence="18">The sequence shown here is derived from an EMBL/GenBank/DDBJ whole genome shotgun (WGS) entry which is preliminary data.</text>
</comment>
<evidence type="ECO:0000256" key="16">
    <source>
        <dbReference type="SAM" id="MobiDB-lite"/>
    </source>
</evidence>
<name>A0A9D1NX41_9FIRM</name>
<keyword evidence="10" id="KW-0573">Peptidoglycan synthesis</keyword>
<keyword evidence="9" id="KW-0133">Cell shape</keyword>
<protein>
    <recommendedName>
        <fullName evidence="4">serine-type D-Ala-D-Ala carboxypeptidase</fullName>
        <ecNumber evidence="4">3.4.16.4</ecNumber>
    </recommendedName>
</protein>
<evidence type="ECO:0000256" key="6">
    <source>
        <dbReference type="ARBA" id="ARBA00022670"/>
    </source>
</evidence>
<evidence type="ECO:0000256" key="2">
    <source>
        <dbReference type="ARBA" id="ARBA00004752"/>
    </source>
</evidence>
<dbReference type="SUPFAM" id="SSF69189">
    <property type="entry name" value="Penicillin-binding protein associated domain"/>
    <property type="match status" value="1"/>
</dbReference>
<feature type="compositionally biased region" description="Acidic residues" evidence="16">
    <location>
        <begin position="119"/>
        <end position="128"/>
    </location>
</feature>
<feature type="region of interest" description="Disordered" evidence="16">
    <location>
        <begin position="1"/>
        <end position="87"/>
    </location>
</feature>
<organism evidence="18 19">
    <name type="scientific">Candidatus Pullilachnospira stercoravium</name>
    <dbReference type="NCBI Taxonomy" id="2840913"/>
    <lineage>
        <taxon>Bacteria</taxon>
        <taxon>Bacillati</taxon>
        <taxon>Bacillota</taxon>
        <taxon>Clostridia</taxon>
        <taxon>Lachnospirales</taxon>
        <taxon>Lachnospiraceae</taxon>
        <taxon>Lachnospiraceae incertae sedis</taxon>
        <taxon>Candidatus Pullilachnospira</taxon>
    </lineage>
</organism>
<sequence length="504" mass="53739">MEKAAAERTSADEAAAEETAAEEAVTEETAAEETAAEEAAIEETVTEETGSEETAADEAAAEETAPEESASEKENPQGLTSGVRQLVPREAAAAVEALFPEEPAQGTTAGEAPSAAGETEQDPAEEPQQEIGGEETARENPDLAISSPSAVLMEVSTGTILYEKDAHEARSPASITKIMTLLLIFQELEAGNITLDEMVTTSAHAKSMGGSQVYLEEGEQQTVETLIKCIVVASGNDASVAMAEHIAGSEEEFVSRMNQEAERLGLENTHFEDCCGLTESTGHYTTAADVAVMSRQLVERYPQVLEYSSIWMENITHETRQGTTEFGLTNTNKMIRTYEGCVGLKTGSTSVAKYCVSSVAQRDGMTMLAVIMAAPDPKTRFADAAVLLNYGFGSCSLYVDEDTAPGAPAEVKGGVEEEVSWKYEEPFRYLDTGGAALDAVEKELEIRQVKAPVKKGDVVGRAVYRLNGQEIGSIRLISSQEVRKAGYGDALKKAAGYLIAGVRL</sequence>
<dbReference type="InterPro" id="IPR015956">
    <property type="entry name" value="Peniciliin-bd_prot_C_sf"/>
</dbReference>
<feature type="binding site" evidence="14">
    <location>
        <position position="345"/>
    </location>
    <ligand>
        <name>substrate</name>
    </ligand>
</feature>
<dbReference type="EC" id="3.4.16.4" evidence="4"/>
<comment type="function">
    <text evidence="1">Removes C-terminal D-alanyl residues from sugar-peptide cell wall precursors.</text>
</comment>
<gene>
    <name evidence="18" type="ORF">IAA63_11785</name>
</gene>